<feature type="transmembrane region" description="Helical" evidence="1">
    <location>
        <begin position="115"/>
        <end position="139"/>
    </location>
</feature>
<organism evidence="2 3">
    <name type="scientific">Clostridium paridis</name>
    <dbReference type="NCBI Taxonomy" id="2803863"/>
    <lineage>
        <taxon>Bacteria</taxon>
        <taxon>Bacillati</taxon>
        <taxon>Bacillota</taxon>
        <taxon>Clostridia</taxon>
        <taxon>Eubacteriales</taxon>
        <taxon>Clostridiaceae</taxon>
        <taxon>Clostridium</taxon>
    </lineage>
</organism>
<feature type="transmembrane region" description="Helical" evidence="1">
    <location>
        <begin position="489"/>
        <end position="511"/>
    </location>
</feature>
<dbReference type="Proteomes" id="UP000623681">
    <property type="component" value="Unassembled WGS sequence"/>
</dbReference>
<dbReference type="EMBL" id="JAESWA010000019">
    <property type="protein sequence ID" value="MBL4931421.1"/>
    <property type="molecule type" value="Genomic_DNA"/>
</dbReference>
<name>A0A937K2G9_9CLOT</name>
<feature type="transmembrane region" description="Helical" evidence="1">
    <location>
        <begin position="30"/>
        <end position="55"/>
    </location>
</feature>
<reference evidence="2" key="1">
    <citation type="submission" date="2021-01" db="EMBL/GenBank/DDBJ databases">
        <title>Genome public.</title>
        <authorList>
            <person name="Liu C."/>
            <person name="Sun Q."/>
        </authorList>
    </citation>
    <scope>NUCLEOTIDE SEQUENCE</scope>
    <source>
        <strain evidence="2">YIM B02565</strain>
    </source>
</reference>
<feature type="transmembrane region" description="Helical" evidence="1">
    <location>
        <begin position="517"/>
        <end position="539"/>
    </location>
</feature>
<feature type="transmembrane region" description="Helical" evidence="1">
    <location>
        <begin position="67"/>
        <end position="94"/>
    </location>
</feature>
<keyword evidence="1" id="KW-0812">Transmembrane</keyword>
<evidence type="ECO:0000313" key="3">
    <source>
        <dbReference type="Proteomes" id="UP000623681"/>
    </source>
</evidence>
<keyword evidence="1" id="KW-0472">Membrane</keyword>
<dbReference type="InterPro" id="IPR031599">
    <property type="entry name" value="ABC_tran_2"/>
</dbReference>
<feature type="transmembrane region" description="Helical" evidence="1">
    <location>
        <begin position="444"/>
        <end position="468"/>
    </location>
</feature>
<gene>
    <name evidence="2" type="ORF">JK634_06355</name>
</gene>
<comment type="caution">
    <text evidence="2">The sequence shown here is derived from an EMBL/GenBank/DDBJ whole genome shotgun (WGS) entry which is preliminary data.</text>
</comment>
<keyword evidence="1" id="KW-1133">Transmembrane helix</keyword>
<accession>A0A937K2G9</accession>
<dbReference type="AlphaFoldDB" id="A0A937K2G9"/>
<sequence length="551" mass="59982">MNKLWILTKFFLKNFLHGLTASLKGTGQKVATVIAILILLVSIAVPITILISAIYEPLVQLNQKELILGTLFNAASTVVFIFGITGIISIFYFSQDVEWLLPLPIKPSHIVIGKFLTLLFYEYIILACIVPAVLTYGVISGAGIIYYLYSIVVFLTLPIIPIAYGTILSFVLMRFTNLSKHKDAFKVIVGFLGIILGLSINVVMQRMGNGFKVDNPQDIQAIFGQGSIFDRMTTIFFNVKFSTYALTESSTGKGLINIGLLVLVIAIVMLVLYKLADTLYIKGVVGISESNSNKKILSSKQKENLLKENSQLVTWMKREVKVLLRTPSYVINCISTLVLPIIVFVIPFLGGASNGMGEVIKLISSTGVSLIILAGYAGIMAFFVSANAIASTAISREGQEIFVTKYLPTTKKTQLLAKVYVAILLSSITNLICALGLVIFKANILVVIGAFLAGEIVITLICILGVIIDTYAPKLEWESEQQAVKNNLNVLKTMGVTLLIIIVSIILYVAGSLAVSNLLGISIVAIALIIGIVISYKILVNKATLRLEKIE</sequence>
<feature type="transmembrane region" description="Helical" evidence="1">
    <location>
        <begin position="254"/>
        <end position="273"/>
    </location>
</feature>
<feature type="transmembrane region" description="Helical" evidence="1">
    <location>
        <begin position="370"/>
        <end position="394"/>
    </location>
</feature>
<dbReference type="Pfam" id="PF16949">
    <property type="entry name" value="ABC_tran_2"/>
    <property type="match status" value="1"/>
</dbReference>
<proteinExistence type="predicted"/>
<dbReference type="SUPFAM" id="SSF82866">
    <property type="entry name" value="Multidrug efflux transporter AcrB transmembrane domain"/>
    <property type="match status" value="1"/>
</dbReference>
<feature type="transmembrane region" description="Helical" evidence="1">
    <location>
        <begin position="329"/>
        <end position="350"/>
    </location>
</feature>
<feature type="transmembrane region" description="Helical" evidence="1">
    <location>
        <begin position="184"/>
        <end position="204"/>
    </location>
</feature>
<protein>
    <submittedName>
        <fullName evidence="2">Uncharacterized protein</fullName>
    </submittedName>
</protein>
<dbReference type="RefSeq" id="WP_202766801.1">
    <property type="nucleotide sequence ID" value="NZ_JAESWA010000019.1"/>
</dbReference>
<feature type="transmembrane region" description="Helical" evidence="1">
    <location>
        <begin position="415"/>
        <end position="438"/>
    </location>
</feature>
<evidence type="ECO:0000313" key="2">
    <source>
        <dbReference type="EMBL" id="MBL4931421.1"/>
    </source>
</evidence>
<feature type="transmembrane region" description="Helical" evidence="1">
    <location>
        <begin position="145"/>
        <end position="172"/>
    </location>
</feature>
<keyword evidence="3" id="KW-1185">Reference proteome</keyword>
<evidence type="ECO:0000256" key="1">
    <source>
        <dbReference type="SAM" id="Phobius"/>
    </source>
</evidence>